<proteinExistence type="predicted"/>
<accession>A0A445IVE5</accession>
<comment type="caution">
    <text evidence="2">The sequence shown here is derived from an EMBL/GenBank/DDBJ whole genome shotgun (WGS) entry which is preliminary data.</text>
</comment>
<reference evidence="2 3" key="1">
    <citation type="submission" date="2018-09" db="EMBL/GenBank/DDBJ databases">
        <title>A high-quality reference genome of wild soybean provides a powerful tool to mine soybean genomes.</title>
        <authorList>
            <person name="Xie M."/>
            <person name="Chung C.Y.L."/>
            <person name="Li M.-W."/>
            <person name="Wong F.-L."/>
            <person name="Chan T.-F."/>
            <person name="Lam H.-M."/>
        </authorList>
    </citation>
    <scope>NUCLEOTIDE SEQUENCE [LARGE SCALE GENOMIC DNA]</scope>
    <source>
        <strain evidence="3">cv. W05</strain>
        <tissue evidence="2">Hypocotyl of etiolated seedlings</tissue>
    </source>
</reference>
<dbReference type="Pfam" id="PF24847">
    <property type="entry name" value="DUF7722"/>
    <property type="match status" value="1"/>
</dbReference>
<dbReference type="InterPro" id="IPR056139">
    <property type="entry name" value="DUF7722"/>
</dbReference>
<feature type="domain" description="DUF7722" evidence="1">
    <location>
        <begin position="55"/>
        <end position="100"/>
    </location>
</feature>
<sequence length="103" mass="12122">MALRWVLYSACHVLGYPMSNTEEEAECKKGLCLANNFNEVDQYYPSSGFQMPLHYPRYTKQDYESMEEWTVDLLLKQYGLSFKGTLHEKRAFAMGAFLWPDQY</sequence>
<dbReference type="EMBL" id="QZWG01000009">
    <property type="protein sequence ID" value="RZB90088.1"/>
    <property type="molecule type" value="Genomic_DNA"/>
</dbReference>
<keyword evidence="3" id="KW-1185">Reference proteome</keyword>
<evidence type="ECO:0000259" key="1">
    <source>
        <dbReference type="Pfam" id="PF24847"/>
    </source>
</evidence>
<organism evidence="2 3">
    <name type="scientific">Glycine soja</name>
    <name type="common">Wild soybean</name>
    <dbReference type="NCBI Taxonomy" id="3848"/>
    <lineage>
        <taxon>Eukaryota</taxon>
        <taxon>Viridiplantae</taxon>
        <taxon>Streptophyta</taxon>
        <taxon>Embryophyta</taxon>
        <taxon>Tracheophyta</taxon>
        <taxon>Spermatophyta</taxon>
        <taxon>Magnoliopsida</taxon>
        <taxon>eudicotyledons</taxon>
        <taxon>Gunneridae</taxon>
        <taxon>Pentapetalae</taxon>
        <taxon>rosids</taxon>
        <taxon>fabids</taxon>
        <taxon>Fabales</taxon>
        <taxon>Fabaceae</taxon>
        <taxon>Papilionoideae</taxon>
        <taxon>50 kb inversion clade</taxon>
        <taxon>NPAAA clade</taxon>
        <taxon>indigoferoid/millettioid clade</taxon>
        <taxon>Phaseoleae</taxon>
        <taxon>Glycine</taxon>
        <taxon>Glycine subgen. Soja</taxon>
    </lineage>
</organism>
<dbReference type="Proteomes" id="UP000289340">
    <property type="component" value="Chromosome 9"/>
</dbReference>
<dbReference type="PANTHER" id="PTHR33513">
    <property type="entry name" value="OS06G0523300 PROTEIN"/>
    <property type="match status" value="1"/>
</dbReference>
<protein>
    <recommendedName>
        <fullName evidence="1">DUF7722 domain-containing protein</fullName>
    </recommendedName>
</protein>
<dbReference type="AlphaFoldDB" id="A0A445IVE5"/>
<dbReference type="Gramene" id="XM_028391853.1">
    <property type="protein sequence ID" value="XP_028247654.1"/>
    <property type="gene ID" value="LOC114425092"/>
</dbReference>
<evidence type="ECO:0000313" key="2">
    <source>
        <dbReference type="EMBL" id="RZB90088.1"/>
    </source>
</evidence>
<gene>
    <name evidence="2" type="ORF">D0Y65_022858</name>
</gene>
<evidence type="ECO:0000313" key="3">
    <source>
        <dbReference type="Proteomes" id="UP000289340"/>
    </source>
</evidence>
<dbReference type="PANTHER" id="PTHR33513:SF2">
    <property type="match status" value="1"/>
</dbReference>
<name>A0A445IVE5_GLYSO</name>